<reference evidence="4" key="1">
    <citation type="submission" date="2016-08" db="EMBL/GenBank/DDBJ databases">
        <title>Complete genome of Cloacibacillus porcorum.</title>
        <authorList>
            <person name="Looft T."/>
            <person name="Bayles D.O."/>
            <person name="Alt D.P."/>
        </authorList>
    </citation>
    <scope>NUCLEOTIDE SEQUENCE [LARGE SCALE GENOMIC DNA]</scope>
    <source>
        <strain evidence="4">CL-84</strain>
    </source>
</reference>
<dbReference type="SUPFAM" id="SSF48008">
    <property type="entry name" value="GntR ligand-binding domain-like"/>
    <property type="match status" value="1"/>
</dbReference>
<dbReference type="PANTHER" id="PTHR43537">
    <property type="entry name" value="TRANSCRIPTIONAL REGULATOR, GNTR FAMILY"/>
    <property type="match status" value="1"/>
</dbReference>
<dbReference type="EMBL" id="CP016757">
    <property type="protein sequence ID" value="ANZ43701.1"/>
    <property type="molecule type" value="Genomic_DNA"/>
</dbReference>
<dbReference type="Gene3D" id="1.10.10.10">
    <property type="entry name" value="Winged helix-like DNA-binding domain superfamily/Winged helix DNA-binding domain"/>
    <property type="match status" value="1"/>
</dbReference>
<dbReference type="InterPro" id="IPR000524">
    <property type="entry name" value="Tscrpt_reg_HTH_GntR"/>
</dbReference>
<dbReference type="InterPro" id="IPR008920">
    <property type="entry name" value="TF_FadR/GntR_C"/>
</dbReference>
<dbReference type="GO" id="GO:0003700">
    <property type="term" value="F:DNA-binding transcription factor activity"/>
    <property type="evidence" value="ECO:0007669"/>
    <property type="project" value="InterPro"/>
</dbReference>
<dbReference type="RefSeq" id="WP_066741656.1">
    <property type="nucleotide sequence ID" value="NZ_CALCLR010000035.1"/>
</dbReference>
<dbReference type="PANTHER" id="PTHR43537:SF5">
    <property type="entry name" value="UXU OPERON TRANSCRIPTIONAL REGULATOR"/>
    <property type="match status" value="1"/>
</dbReference>
<dbReference type="SMART" id="SM00345">
    <property type="entry name" value="HTH_GNTR"/>
    <property type="match status" value="1"/>
</dbReference>
<keyword evidence="1" id="KW-0805">Transcription regulation</keyword>
<dbReference type="GeneID" id="83056308"/>
<evidence type="ECO:0000256" key="3">
    <source>
        <dbReference type="ARBA" id="ARBA00023163"/>
    </source>
</evidence>
<dbReference type="Pfam" id="PF00392">
    <property type="entry name" value="GntR"/>
    <property type="match status" value="1"/>
</dbReference>
<evidence type="ECO:0000313" key="4">
    <source>
        <dbReference type="EMBL" id="ANZ43701.1"/>
    </source>
</evidence>
<proteinExistence type="predicted"/>
<sequence length="253" mass="28406">MNEKRRLVIEKLLEKIHSGEIVVGDKLLPERQLAEAVGETRPVMREGLIALDAMGVIDIRDRQGIFLSSNEENEARMMLHRVRGWPADILSRVMEVRQIIEPLATGLAAARRGEKDLIKIQECLKHMEELAGQAGEEAAKEGAYWNTSFHTVIVESADNAYLSRIYEGVYSIIEQGMSMMRINTSPGAHGGRLVAYQDHVRLYELIEAKDSAGAELFAEEHLRRTIVAMVRLGQIVPTSDLFEQGFVGKARLR</sequence>
<dbReference type="SUPFAM" id="SSF46785">
    <property type="entry name" value="Winged helix' DNA-binding domain"/>
    <property type="match status" value="1"/>
</dbReference>
<gene>
    <name evidence="4" type="ORF">BED41_00395</name>
</gene>
<dbReference type="Pfam" id="PF07729">
    <property type="entry name" value="FCD"/>
    <property type="match status" value="1"/>
</dbReference>
<dbReference type="InterPro" id="IPR036390">
    <property type="entry name" value="WH_DNA-bd_sf"/>
</dbReference>
<dbReference type="SMART" id="SM00895">
    <property type="entry name" value="FCD"/>
    <property type="match status" value="1"/>
</dbReference>
<accession>A0A1B2I151</accession>
<evidence type="ECO:0000313" key="5">
    <source>
        <dbReference type="Proteomes" id="UP000093044"/>
    </source>
</evidence>
<dbReference type="OrthoDB" id="5903at2"/>
<dbReference type="InterPro" id="IPR011711">
    <property type="entry name" value="GntR_C"/>
</dbReference>
<protein>
    <submittedName>
        <fullName evidence="4">Uncharacterized protein</fullName>
    </submittedName>
</protein>
<name>A0A1B2I151_9BACT</name>
<keyword evidence="3" id="KW-0804">Transcription</keyword>
<dbReference type="STRING" id="1197717.BED41_00395"/>
<dbReference type="KEGG" id="cpor:BED41_00395"/>
<dbReference type="Proteomes" id="UP000093044">
    <property type="component" value="Chromosome"/>
</dbReference>
<dbReference type="AlphaFoldDB" id="A0A1B2I151"/>
<evidence type="ECO:0000256" key="2">
    <source>
        <dbReference type="ARBA" id="ARBA00023125"/>
    </source>
</evidence>
<dbReference type="Gene3D" id="1.20.120.530">
    <property type="entry name" value="GntR ligand-binding domain-like"/>
    <property type="match status" value="1"/>
</dbReference>
<evidence type="ECO:0000256" key="1">
    <source>
        <dbReference type="ARBA" id="ARBA00023015"/>
    </source>
</evidence>
<dbReference type="InterPro" id="IPR036388">
    <property type="entry name" value="WH-like_DNA-bd_sf"/>
</dbReference>
<organism evidence="4 5">
    <name type="scientific">Cloacibacillus porcorum</name>
    <dbReference type="NCBI Taxonomy" id="1197717"/>
    <lineage>
        <taxon>Bacteria</taxon>
        <taxon>Thermotogati</taxon>
        <taxon>Synergistota</taxon>
        <taxon>Synergistia</taxon>
        <taxon>Synergistales</taxon>
        <taxon>Synergistaceae</taxon>
        <taxon>Cloacibacillus</taxon>
    </lineage>
</organism>
<keyword evidence="2" id="KW-0238">DNA-binding</keyword>
<keyword evidence="5" id="KW-1185">Reference proteome</keyword>
<dbReference type="PROSITE" id="PS50949">
    <property type="entry name" value="HTH_GNTR"/>
    <property type="match status" value="1"/>
</dbReference>
<dbReference type="GO" id="GO:0003677">
    <property type="term" value="F:DNA binding"/>
    <property type="evidence" value="ECO:0007669"/>
    <property type="project" value="UniProtKB-KW"/>
</dbReference>